<comment type="similarity">
    <text evidence="2">Belongs to the membrane fusion protein (MFP) (TC 8.A.1) family.</text>
</comment>
<keyword evidence="4 8" id="KW-0812">Transmembrane</keyword>
<keyword evidence="3" id="KW-0813">Transport</keyword>
<evidence type="ECO:0000256" key="6">
    <source>
        <dbReference type="ARBA" id="ARBA00023136"/>
    </source>
</evidence>
<feature type="coiled-coil region" evidence="7">
    <location>
        <begin position="449"/>
        <end position="483"/>
    </location>
</feature>
<gene>
    <name evidence="11" type="ORF">SAMN05661086_01857</name>
</gene>
<dbReference type="GO" id="GO:0016020">
    <property type="term" value="C:membrane"/>
    <property type="evidence" value="ECO:0007669"/>
    <property type="project" value="UniProtKB-SubCell"/>
</dbReference>
<dbReference type="STRING" id="37658.SAMN05661086_01857"/>
<organism evidence="11 12">
    <name type="scientific">Anaeromicropila populeti</name>
    <dbReference type="NCBI Taxonomy" id="37658"/>
    <lineage>
        <taxon>Bacteria</taxon>
        <taxon>Bacillati</taxon>
        <taxon>Bacillota</taxon>
        <taxon>Clostridia</taxon>
        <taxon>Lachnospirales</taxon>
        <taxon>Lachnospiraceae</taxon>
        <taxon>Anaeromicropila</taxon>
    </lineage>
</organism>
<dbReference type="GO" id="GO:0009306">
    <property type="term" value="P:protein secretion"/>
    <property type="evidence" value="ECO:0007669"/>
    <property type="project" value="InterPro"/>
</dbReference>
<evidence type="ECO:0000256" key="3">
    <source>
        <dbReference type="ARBA" id="ARBA00022448"/>
    </source>
</evidence>
<evidence type="ECO:0000256" key="4">
    <source>
        <dbReference type="ARBA" id="ARBA00022692"/>
    </source>
</evidence>
<keyword evidence="7" id="KW-0175">Coiled coil</keyword>
<dbReference type="AlphaFoldDB" id="A0A1I6JPX1"/>
<evidence type="ECO:0000313" key="12">
    <source>
        <dbReference type="Proteomes" id="UP000199659"/>
    </source>
</evidence>
<dbReference type="InterPro" id="IPR058794">
    <property type="entry name" value="HB_LcnD"/>
</dbReference>
<dbReference type="Pfam" id="PF26002">
    <property type="entry name" value="Beta-barrel_AprE"/>
    <property type="match status" value="1"/>
</dbReference>
<feature type="coiled-coil region" evidence="7">
    <location>
        <begin position="395"/>
        <end position="422"/>
    </location>
</feature>
<dbReference type="InterPro" id="IPR006144">
    <property type="entry name" value="Secretion_HlyD_CS"/>
</dbReference>
<dbReference type="EMBL" id="FOYZ01000006">
    <property type="protein sequence ID" value="SFR81035.1"/>
    <property type="molecule type" value="Genomic_DNA"/>
</dbReference>
<comment type="subcellular location">
    <subcellularLocation>
        <location evidence="1">Membrane</location>
        <topology evidence="1">Single-pass membrane protein</topology>
    </subcellularLocation>
</comment>
<evidence type="ECO:0000259" key="9">
    <source>
        <dbReference type="Pfam" id="PF25887"/>
    </source>
</evidence>
<feature type="domain" description="AprE-like beta-barrel" evidence="10">
    <location>
        <begin position="521"/>
        <end position="609"/>
    </location>
</feature>
<dbReference type="InterPro" id="IPR050739">
    <property type="entry name" value="MFP"/>
</dbReference>
<feature type="domain" description="LcnD-like long helical bundle" evidence="9">
    <location>
        <begin position="175"/>
        <end position="389"/>
    </location>
</feature>
<dbReference type="InterPro" id="IPR058982">
    <property type="entry name" value="Beta-barrel_AprE"/>
</dbReference>
<evidence type="ECO:0000256" key="2">
    <source>
        <dbReference type="ARBA" id="ARBA00009477"/>
    </source>
</evidence>
<evidence type="ECO:0000256" key="8">
    <source>
        <dbReference type="SAM" id="Phobius"/>
    </source>
</evidence>
<dbReference type="OrthoDB" id="357309at2"/>
<dbReference type="PROSITE" id="PS00543">
    <property type="entry name" value="HLYD_FAMILY"/>
    <property type="match status" value="1"/>
</dbReference>
<keyword evidence="12" id="KW-1185">Reference proteome</keyword>
<evidence type="ECO:0000256" key="1">
    <source>
        <dbReference type="ARBA" id="ARBA00004167"/>
    </source>
</evidence>
<evidence type="ECO:0000256" key="5">
    <source>
        <dbReference type="ARBA" id="ARBA00022989"/>
    </source>
</evidence>
<dbReference type="Proteomes" id="UP000199659">
    <property type="component" value="Unassembled WGS sequence"/>
</dbReference>
<evidence type="ECO:0000313" key="11">
    <source>
        <dbReference type="EMBL" id="SFR81035.1"/>
    </source>
</evidence>
<dbReference type="PANTHER" id="PTHR30386">
    <property type="entry name" value="MEMBRANE FUSION SUBUNIT OF EMRAB-TOLC MULTIDRUG EFFLUX PUMP"/>
    <property type="match status" value="1"/>
</dbReference>
<feature type="transmembrane region" description="Helical" evidence="8">
    <location>
        <begin position="25"/>
        <end position="46"/>
    </location>
</feature>
<evidence type="ECO:0000259" key="10">
    <source>
        <dbReference type="Pfam" id="PF26002"/>
    </source>
</evidence>
<protein>
    <submittedName>
        <fullName evidence="11">Biotin-lipoyl like</fullName>
    </submittedName>
</protein>
<keyword evidence="6 8" id="KW-0472">Membrane</keyword>
<reference evidence="11 12" key="1">
    <citation type="submission" date="2016-10" db="EMBL/GenBank/DDBJ databases">
        <authorList>
            <person name="de Groot N.N."/>
        </authorList>
    </citation>
    <scope>NUCLEOTIDE SEQUENCE [LARGE SCALE GENOMIC DNA]</scope>
    <source>
        <strain evidence="11 12">743A</strain>
    </source>
</reference>
<sequence length="628" mass="71932">MKPIIINIEDMSDSREVYESKPNKAGICFIYLVLILAVTALVWMYFGKLDEVVKSEAMLRPNEQIGTVVNQVGGKLTEVRVEDGKQVQKGDVLYQVDFSEQMIQKEYLAQQIQETEAAIGNLKVYKKSVEEDTNLFQQTKEQEAYSVQFETYFLNYSSTIHSADYAEKEMAFSLSSCQQQLQQKETQLLQYNQLKQSIEKGKNLFQNSGETREFYDLYEKYVSGYAQIKSQYEKQAEEISLSTAQEGISNSLEYYQQQLEGYQTLLESVKTEVDSFEADSSYRLRYQQYISQIEKLEQEYQEASDNYNLNVELGDYGVSQQEIDASKVRMEQAEQAIDDYKNSYLTELKETIEGIQKNIQEAELNDSGVLEKKELLEKNETEKSEALRNYVLDYRINLDNTISELEEVVQSLKEKAASLELQQEKAYQYEEQEKEKVDGSVSLLKASEIKTTLETIQGKEEQLENLKKELESVEFSIDHATVTASMDGVVNSNVELVEGDILAAGTEVMTILPNHNNEYKVNIYVSNQDIGKLKIGMDVKLNVYALPNTEYGYVVGTITKISEDIKVNNENTAGYYLVEASLENRKLYNKEGTEFSLKSGMGGQAQIIIGQKRILQYVLEKIELWVRN</sequence>
<dbReference type="PANTHER" id="PTHR30386:SF26">
    <property type="entry name" value="TRANSPORT PROTEIN COMB"/>
    <property type="match status" value="1"/>
</dbReference>
<dbReference type="PRINTS" id="PR01490">
    <property type="entry name" value="RTXTOXIND"/>
</dbReference>
<name>A0A1I6JPX1_9FIRM</name>
<feature type="coiled-coil region" evidence="7">
    <location>
        <begin position="252"/>
        <end position="365"/>
    </location>
</feature>
<proteinExistence type="inferred from homology"/>
<keyword evidence="5 8" id="KW-1133">Transmembrane helix</keyword>
<evidence type="ECO:0000256" key="7">
    <source>
        <dbReference type="SAM" id="Coils"/>
    </source>
</evidence>
<dbReference type="Pfam" id="PF25887">
    <property type="entry name" value="HB_LcnD"/>
    <property type="match status" value="1"/>
</dbReference>
<accession>A0A1I6JPX1</accession>
<dbReference type="Gene3D" id="2.40.30.170">
    <property type="match status" value="1"/>
</dbReference>
<dbReference type="Gene3D" id="2.40.50.100">
    <property type="match status" value="1"/>
</dbReference>